<evidence type="ECO:0000256" key="1">
    <source>
        <dbReference type="SAM" id="MobiDB-lite"/>
    </source>
</evidence>
<keyword evidence="3" id="KW-1185">Reference proteome</keyword>
<protein>
    <submittedName>
        <fullName evidence="2">Uncharacterized protein</fullName>
    </submittedName>
</protein>
<sequence>MLRSLLPGTTVAAIGHWPVVPLRPATLPKVRDRLAGMFTGPDGLPLGLDDPGGRAPVADSVTAARLFWIDPECTALAAEAAVSVPAVHLTAADLPGPHGLLAWAGPVGPRTDLVAASWTSGADGLRIVGYRSIGAGLPATDLQGLRERRGWLGPRIHILLRPGEPVDADSPAAVLATTWLLIGQRVTETGPGPVDGAIRGAYQRTGRPAPEVSLVRIRGASTTRRLGGAAAGSAPPGDGGPGRHRDFRWWVKAHWRAQAYGPGRTLRRPVLVLPQLRGPQDRPIKASTVVRMLTAAPPSPHRRT</sequence>
<reference evidence="2" key="1">
    <citation type="journal article" date="2014" name="Int. J. Syst. Evol. Microbiol.">
        <title>Complete genome sequence of Corynebacterium casei LMG S-19264T (=DSM 44701T), isolated from a smear-ripened cheese.</title>
        <authorList>
            <consortium name="US DOE Joint Genome Institute (JGI-PGF)"/>
            <person name="Walter F."/>
            <person name="Albersmeier A."/>
            <person name="Kalinowski J."/>
            <person name="Ruckert C."/>
        </authorList>
    </citation>
    <scope>NUCLEOTIDE SEQUENCE</scope>
    <source>
        <strain evidence="2">VKM Ac-1321</strain>
    </source>
</reference>
<dbReference type="EMBL" id="BSFP01000037">
    <property type="protein sequence ID" value="GLL03725.1"/>
    <property type="molecule type" value="Genomic_DNA"/>
</dbReference>
<proteinExistence type="predicted"/>
<organism evidence="2 3">
    <name type="scientific">Dactylosporangium matsuzakiense</name>
    <dbReference type="NCBI Taxonomy" id="53360"/>
    <lineage>
        <taxon>Bacteria</taxon>
        <taxon>Bacillati</taxon>
        <taxon>Actinomycetota</taxon>
        <taxon>Actinomycetes</taxon>
        <taxon>Micromonosporales</taxon>
        <taxon>Micromonosporaceae</taxon>
        <taxon>Dactylosporangium</taxon>
    </lineage>
</organism>
<evidence type="ECO:0000313" key="3">
    <source>
        <dbReference type="Proteomes" id="UP001143480"/>
    </source>
</evidence>
<dbReference type="RefSeq" id="WP_271189546.1">
    <property type="nucleotide sequence ID" value="NZ_BSFP01000037.1"/>
</dbReference>
<dbReference type="AlphaFoldDB" id="A0A9W6KP50"/>
<feature type="region of interest" description="Disordered" evidence="1">
    <location>
        <begin position="224"/>
        <end position="245"/>
    </location>
</feature>
<name>A0A9W6KP50_9ACTN</name>
<gene>
    <name evidence="2" type="ORF">GCM10017581_054710</name>
</gene>
<feature type="compositionally biased region" description="Low complexity" evidence="1">
    <location>
        <begin position="224"/>
        <end position="236"/>
    </location>
</feature>
<evidence type="ECO:0000313" key="2">
    <source>
        <dbReference type="EMBL" id="GLL03725.1"/>
    </source>
</evidence>
<accession>A0A9W6KP50</accession>
<reference evidence="2" key="2">
    <citation type="submission" date="2023-01" db="EMBL/GenBank/DDBJ databases">
        <authorList>
            <person name="Sun Q."/>
            <person name="Evtushenko L."/>
        </authorList>
    </citation>
    <scope>NUCLEOTIDE SEQUENCE</scope>
    <source>
        <strain evidence="2">VKM Ac-1321</strain>
    </source>
</reference>
<dbReference type="Proteomes" id="UP001143480">
    <property type="component" value="Unassembled WGS sequence"/>
</dbReference>
<comment type="caution">
    <text evidence="2">The sequence shown here is derived from an EMBL/GenBank/DDBJ whole genome shotgun (WGS) entry which is preliminary data.</text>
</comment>